<dbReference type="EMBL" id="UYRU01123893">
    <property type="protein sequence ID" value="VDN49736.1"/>
    <property type="molecule type" value="Genomic_DNA"/>
</dbReference>
<dbReference type="Proteomes" id="UP000281553">
    <property type="component" value="Unassembled WGS sequence"/>
</dbReference>
<sequence length="110" mass="11924">MGIPIGYSSPQTLTDTSTRINHDACKGDLTVLRPTLFAGVPTVLDRISKAVWEKVKEGGPLMEAVGGGSGMSLFPHAFFRLPLVLTPLRYGSRLFSTSCLLPVRVPPKRE</sequence>
<accession>A0A3P7S4R0</accession>
<protein>
    <submittedName>
        <fullName evidence="1">Uncharacterized protein</fullName>
    </submittedName>
</protein>
<keyword evidence="2" id="KW-1185">Reference proteome</keyword>
<proteinExistence type="predicted"/>
<evidence type="ECO:0000313" key="1">
    <source>
        <dbReference type="EMBL" id="VDN49736.1"/>
    </source>
</evidence>
<dbReference type="AlphaFoldDB" id="A0A3P7S4R0"/>
<organism evidence="1 2">
    <name type="scientific">Dibothriocephalus latus</name>
    <name type="common">Fish tapeworm</name>
    <name type="synonym">Diphyllobothrium latum</name>
    <dbReference type="NCBI Taxonomy" id="60516"/>
    <lineage>
        <taxon>Eukaryota</taxon>
        <taxon>Metazoa</taxon>
        <taxon>Spiralia</taxon>
        <taxon>Lophotrochozoa</taxon>
        <taxon>Platyhelminthes</taxon>
        <taxon>Cestoda</taxon>
        <taxon>Eucestoda</taxon>
        <taxon>Diphyllobothriidea</taxon>
        <taxon>Diphyllobothriidae</taxon>
        <taxon>Dibothriocephalus</taxon>
    </lineage>
</organism>
<name>A0A3P7S4R0_DIBLA</name>
<evidence type="ECO:0000313" key="2">
    <source>
        <dbReference type="Proteomes" id="UP000281553"/>
    </source>
</evidence>
<dbReference type="OrthoDB" id="1700726at2759"/>
<reference evidence="1 2" key="1">
    <citation type="submission" date="2018-11" db="EMBL/GenBank/DDBJ databases">
        <authorList>
            <consortium name="Pathogen Informatics"/>
        </authorList>
    </citation>
    <scope>NUCLEOTIDE SEQUENCE [LARGE SCALE GENOMIC DNA]</scope>
</reference>
<gene>
    <name evidence="1" type="ORF">DILT_LOCUS19872</name>
</gene>